<protein>
    <recommendedName>
        <fullName evidence="9">TRAP transporter small permease protein</fullName>
    </recommendedName>
</protein>
<dbReference type="GO" id="GO:0015740">
    <property type="term" value="P:C4-dicarboxylate transport"/>
    <property type="evidence" value="ECO:0007669"/>
    <property type="project" value="TreeGrafter"/>
</dbReference>
<evidence type="ECO:0000313" key="11">
    <source>
        <dbReference type="EMBL" id="SDW63384.1"/>
    </source>
</evidence>
<dbReference type="GO" id="GO:0005886">
    <property type="term" value="C:plasma membrane"/>
    <property type="evidence" value="ECO:0007669"/>
    <property type="project" value="UniProtKB-SubCell"/>
</dbReference>
<comment type="function">
    <text evidence="9">Part of the tripartite ATP-independent periplasmic (TRAP) transport system.</text>
</comment>
<keyword evidence="6 9" id="KW-1133">Transmembrane helix</keyword>
<dbReference type="InterPro" id="IPR055348">
    <property type="entry name" value="DctQ"/>
</dbReference>
<evidence type="ECO:0000313" key="12">
    <source>
        <dbReference type="Proteomes" id="UP000198500"/>
    </source>
</evidence>
<keyword evidence="2 9" id="KW-0813">Transport</keyword>
<comment type="subcellular location">
    <subcellularLocation>
        <location evidence="1 9">Cell inner membrane</location>
        <topology evidence="1 9">Multi-pass membrane protein</topology>
    </subcellularLocation>
</comment>
<dbReference type="Proteomes" id="UP000198500">
    <property type="component" value="Unassembled WGS sequence"/>
</dbReference>
<dbReference type="RefSeq" id="WP_175529771.1">
    <property type="nucleotide sequence ID" value="NZ_BMXH01000002.1"/>
</dbReference>
<keyword evidence="5 9" id="KW-0812">Transmembrane</keyword>
<dbReference type="STRING" id="574349.SAMN05443545_102324"/>
<keyword evidence="12" id="KW-1185">Reference proteome</keyword>
<dbReference type="PANTHER" id="PTHR35011">
    <property type="entry name" value="2,3-DIKETO-L-GULONATE TRAP TRANSPORTER SMALL PERMEASE PROTEIN YIAM"/>
    <property type="match status" value="1"/>
</dbReference>
<evidence type="ECO:0000256" key="5">
    <source>
        <dbReference type="ARBA" id="ARBA00022692"/>
    </source>
</evidence>
<feature type="transmembrane region" description="Helical" evidence="9">
    <location>
        <begin position="44"/>
        <end position="61"/>
    </location>
</feature>
<evidence type="ECO:0000256" key="4">
    <source>
        <dbReference type="ARBA" id="ARBA00022519"/>
    </source>
</evidence>
<feature type="transmembrane region" description="Helical" evidence="9">
    <location>
        <begin position="12"/>
        <end position="32"/>
    </location>
</feature>
<organism evidence="11 12">
    <name type="scientific">Aidingimonas halophila</name>
    <dbReference type="NCBI Taxonomy" id="574349"/>
    <lineage>
        <taxon>Bacteria</taxon>
        <taxon>Pseudomonadati</taxon>
        <taxon>Pseudomonadota</taxon>
        <taxon>Gammaproteobacteria</taxon>
        <taxon>Oceanospirillales</taxon>
        <taxon>Halomonadaceae</taxon>
        <taxon>Aidingimonas</taxon>
    </lineage>
</organism>
<evidence type="ECO:0000256" key="9">
    <source>
        <dbReference type="RuleBase" id="RU369079"/>
    </source>
</evidence>
<evidence type="ECO:0000256" key="8">
    <source>
        <dbReference type="ARBA" id="ARBA00038436"/>
    </source>
</evidence>
<dbReference type="GO" id="GO:0022857">
    <property type="term" value="F:transmembrane transporter activity"/>
    <property type="evidence" value="ECO:0007669"/>
    <property type="project" value="UniProtKB-UniRule"/>
</dbReference>
<gene>
    <name evidence="11" type="ORF">SAMN05443545_102324</name>
</gene>
<comment type="similarity">
    <text evidence="8 9">Belongs to the TRAP transporter small permease family.</text>
</comment>
<keyword evidence="7 9" id="KW-0472">Membrane</keyword>
<evidence type="ECO:0000256" key="6">
    <source>
        <dbReference type="ARBA" id="ARBA00022989"/>
    </source>
</evidence>
<sequence length="151" mass="16809">MLRYLDRLIEIIVGALVALTAIAVCLNVFYRYVLGSGLVWADEVPGFLLVWIAFLGAYLAAREQGHIAFDMLLESFPPLLKRVVKVVGDMAVIGFFVLLGIMSWQMIERVGGRSIETLPIPQGVFMSVLPLASALMVVALSVRLVQRWRNF</sequence>
<feature type="transmembrane region" description="Helical" evidence="9">
    <location>
        <begin position="124"/>
        <end position="145"/>
    </location>
</feature>
<proteinExistence type="inferred from homology"/>
<name>A0A1H2V634_9GAMM</name>
<dbReference type="AlphaFoldDB" id="A0A1H2V634"/>
<evidence type="ECO:0000256" key="3">
    <source>
        <dbReference type="ARBA" id="ARBA00022475"/>
    </source>
</evidence>
<evidence type="ECO:0000259" key="10">
    <source>
        <dbReference type="Pfam" id="PF04290"/>
    </source>
</evidence>
<comment type="subunit">
    <text evidence="9">The complex comprises the extracytoplasmic solute receptor protein and the two transmembrane proteins.</text>
</comment>
<dbReference type="PANTHER" id="PTHR35011:SF2">
    <property type="entry name" value="2,3-DIKETO-L-GULONATE TRAP TRANSPORTER SMALL PERMEASE PROTEIN YIAM"/>
    <property type="match status" value="1"/>
</dbReference>
<feature type="transmembrane region" description="Helical" evidence="9">
    <location>
        <begin position="82"/>
        <end position="104"/>
    </location>
</feature>
<evidence type="ECO:0000256" key="2">
    <source>
        <dbReference type="ARBA" id="ARBA00022448"/>
    </source>
</evidence>
<feature type="domain" description="Tripartite ATP-independent periplasmic transporters DctQ component" evidence="10">
    <location>
        <begin position="21"/>
        <end position="149"/>
    </location>
</feature>
<keyword evidence="4 9" id="KW-0997">Cell inner membrane</keyword>
<dbReference type="Pfam" id="PF04290">
    <property type="entry name" value="DctQ"/>
    <property type="match status" value="1"/>
</dbReference>
<keyword evidence="3" id="KW-1003">Cell membrane</keyword>
<dbReference type="InterPro" id="IPR007387">
    <property type="entry name" value="TRAP_DctQ"/>
</dbReference>
<evidence type="ECO:0000256" key="1">
    <source>
        <dbReference type="ARBA" id="ARBA00004429"/>
    </source>
</evidence>
<evidence type="ECO:0000256" key="7">
    <source>
        <dbReference type="ARBA" id="ARBA00023136"/>
    </source>
</evidence>
<accession>A0A1H2V634</accession>
<dbReference type="EMBL" id="FNNI01000002">
    <property type="protein sequence ID" value="SDW63384.1"/>
    <property type="molecule type" value="Genomic_DNA"/>
</dbReference>
<reference evidence="11 12" key="1">
    <citation type="submission" date="2016-10" db="EMBL/GenBank/DDBJ databases">
        <authorList>
            <person name="de Groot N.N."/>
        </authorList>
    </citation>
    <scope>NUCLEOTIDE SEQUENCE [LARGE SCALE GENOMIC DNA]</scope>
    <source>
        <strain evidence="11 12">DSM 19219</strain>
    </source>
</reference>